<proteinExistence type="predicted"/>
<sequence>MLDKSKLYYVNDREFVKVRILYEDSIS</sequence>
<protein>
    <submittedName>
        <fullName evidence="1">Uncharacterized protein</fullName>
    </submittedName>
</protein>
<gene>
    <name evidence="1" type="ORF">LCGC14_2770450</name>
</gene>
<organism evidence="1">
    <name type="scientific">marine sediment metagenome</name>
    <dbReference type="NCBI Taxonomy" id="412755"/>
    <lineage>
        <taxon>unclassified sequences</taxon>
        <taxon>metagenomes</taxon>
        <taxon>ecological metagenomes</taxon>
    </lineage>
</organism>
<accession>A0A0F8YWA1</accession>
<feature type="non-terminal residue" evidence="1">
    <location>
        <position position="27"/>
    </location>
</feature>
<reference evidence="1" key="1">
    <citation type="journal article" date="2015" name="Nature">
        <title>Complex archaea that bridge the gap between prokaryotes and eukaryotes.</title>
        <authorList>
            <person name="Spang A."/>
            <person name="Saw J.H."/>
            <person name="Jorgensen S.L."/>
            <person name="Zaremba-Niedzwiedzka K."/>
            <person name="Martijn J."/>
            <person name="Lind A.E."/>
            <person name="van Eijk R."/>
            <person name="Schleper C."/>
            <person name="Guy L."/>
            <person name="Ettema T.J."/>
        </authorList>
    </citation>
    <scope>NUCLEOTIDE SEQUENCE</scope>
</reference>
<name>A0A0F8YWA1_9ZZZZ</name>
<dbReference type="EMBL" id="LAZR01051176">
    <property type="protein sequence ID" value="KKK85727.1"/>
    <property type="molecule type" value="Genomic_DNA"/>
</dbReference>
<evidence type="ECO:0000313" key="1">
    <source>
        <dbReference type="EMBL" id="KKK85727.1"/>
    </source>
</evidence>
<comment type="caution">
    <text evidence="1">The sequence shown here is derived from an EMBL/GenBank/DDBJ whole genome shotgun (WGS) entry which is preliminary data.</text>
</comment>
<dbReference type="AlphaFoldDB" id="A0A0F8YWA1"/>